<keyword evidence="7" id="KW-1185">Reference proteome</keyword>
<dbReference type="EMBL" id="KZ503414">
    <property type="protein sequence ID" value="PKU64550.1"/>
    <property type="molecule type" value="Genomic_DNA"/>
</dbReference>
<proteinExistence type="predicted"/>
<evidence type="ECO:0000256" key="1">
    <source>
        <dbReference type="ARBA" id="ARBA00022490"/>
    </source>
</evidence>
<organism evidence="6 7">
    <name type="scientific">Dendrobium catenatum</name>
    <dbReference type="NCBI Taxonomy" id="906689"/>
    <lineage>
        <taxon>Eukaryota</taxon>
        <taxon>Viridiplantae</taxon>
        <taxon>Streptophyta</taxon>
        <taxon>Embryophyta</taxon>
        <taxon>Tracheophyta</taxon>
        <taxon>Spermatophyta</taxon>
        <taxon>Magnoliopsida</taxon>
        <taxon>Liliopsida</taxon>
        <taxon>Asparagales</taxon>
        <taxon>Orchidaceae</taxon>
        <taxon>Epidendroideae</taxon>
        <taxon>Malaxideae</taxon>
        <taxon>Dendrobiinae</taxon>
        <taxon>Dendrobium</taxon>
    </lineage>
</organism>
<dbReference type="GO" id="GO:0005829">
    <property type="term" value="C:cytosol"/>
    <property type="evidence" value="ECO:0007669"/>
    <property type="project" value="TreeGrafter"/>
</dbReference>
<evidence type="ECO:0000313" key="6">
    <source>
        <dbReference type="EMBL" id="PKU64550.1"/>
    </source>
</evidence>
<evidence type="ECO:0000256" key="5">
    <source>
        <dbReference type="SAM" id="MobiDB-lite"/>
    </source>
</evidence>
<reference evidence="6 7" key="2">
    <citation type="journal article" date="2017" name="Nature">
        <title>The Apostasia genome and the evolution of orchids.</title>
        <authorList>
            <person name="Zhang G.Q."/>
            <person name="Liu K.W."/>
            <person name="Li Z."/>
            <person name="Lohaus R."/>
            <person name="Hsiao Y.Y."/>
            <person name="Niu S.C."/>
            <person name="Wang J.Y."/>
            <person name="Lin Y.C."/>
            <person name="Xu Q."/>
            <person name="Chen L.J."/>
            <person name="Yoshida K."/>
            <person name="Fujiwara S."/>
            <person name="Wang Z.W."/>
            <person name="Zhang Y.Q."/>
            <person name="Mitsuda N."/>
            <person name="Wang M."/>
            <person name="Liu G.H."/>
            <person name="Pecoraro L."/>
            <person name="Huang H.X."/>
            <person name="Xiao X.J."/>
            <person name="Lin M."/>
            <person name="Wu X.Y."/>
            <person name="Wu W.L."/>
            <person name="Chen Y.Y."/>
            <person name="Chang S.B."/>
            <person name="Sakamoto S."/>
            <person name="Ohme-Takagi M."/>
            <person name="Yagi M."/>
            <person name="Zeng S.J."/>
            <person name="Shen C.Y."/>
            <person name="Yeh C.M."/>
            <person name="Luo Y.B."/>
            <person name="Tsai W.C."/>
            <person name="Van de Peer Y."/>
            <person name="Liu Z.J."/>
        </authorList>
    </citation>
    <scope>NUCLEOTIDE SEQUENCE [LARGE SCALE GENOMIC DNA]</scope>
    <source>
        <tissue evidence="6">The whole plant</tissue>
    </source>
</reference>
<keyword evidence="2" id="KW-0547">Nucleotide-binding</keyword>
<dbReference type="InterPro" id="IPR043358">
    <property type="entry name" value="GNL1-like"/>
</dbReference>
<dbReference type="STRING" id="906689.A0A2I0VMA8"/>
<dbReference type="InterPro" id="IPR027417">
    <property type="entry name" value="P-loop_NTPase"/>
</dbReference>
<accession>A0A2I0VMA8</accession>
<keyword evidence="1" id="KW-0963">Cytoplasm</keyword>
<evidence type="ECO:0000313" key="7">
    <source>
        <dbReference type="Proteomes" id="UP000233837"/>
    </source>
</evidence>
<evidence type="ECO:0000256" key="4">
    <source>
        <dbReference type="ARBA" id="ARBA00023134"/>
    </source>
</evidence>
<gene>
    <name evidence="6" type="ORF">MA16_Dca015080</name>
</gene>
<dbReference type="SUPFAM" id="SSF52540">
    <property type="entry name" value="P-loop containing nucleoside triphosphate hydrolases"/>
    <property type="match status" value="1"/>
</dbReference>
<dbReference type="PANTHER" id="PTHR45709:SF2">
    <property type="entry name" value="LARGE SUBUNIT GTPASE 1 HOMOLOG"/>
    <property type="match status" value="1"/>
</dbReference>
<dbReference type="GO" id="GO:0003924">
    <property type="term" value="F:GTPase activity"/>
    <property type="evidence" value="ECO:0007669"/>
    <property type="project" value="InterPro"/>
</dbReference>
<feature type="region of interest" description="Disordered" evidence="5">
    <location>
        <begin position="115"/>
        <end position="134"/>
    </location>
</feature>
<sequence length="134" mass="15404">MVVDARDPLFYRCPDLEAYAQEIDEHKRTLLLVNKADLLPPAERKKWAEYFKSNGILFIFWYAKSASVVEGKSLGKKWEEEQSAQESIYYDIDSKIYGRDELLARLQTEAKAIVSSRKDSTEMETHGASNDPIP</sequence>
<evidence type="ECO:0000256" key="2">
    <source>
        <dbReference type="ARBA" id="ARBA00022741"/>
    </source>
</evidence>
<dbReference type="Proteomes" id="UP000233837">
    <property type="component" value="Unassembled WGS sequence"/>
</dbReference>
<reference evidence="6 7" key="1">
    <citation type="journal article" date="2016" name="Sci. Rep.">
        <title>The Dendrobium catenatum Lindl. genome sequence provides insights into polysaccharide synthase, floral development and adaptive evolution.</title>
        <authorList>
            <person name="Zhang G.Q."/>
            <person name="Xu Q."/>
            <person name="Bian C."/>
            <person name="Tsai W.C."/>
            <person name="Yeh C.M."/>
            <person name="Liu K.W."/>
            <person name="Yoshida K."/>
            <person name="Zhang L.S."/>
            <person name="Chang S.B."/>
            <person name="Chen F."/>
            <person name="Shi Y."/>
            <person name="Su Y.Y."/>
            <person name="Zhang Y.Q."/>
            <person name="Chen L.J."/>
            <person name="Yin Y."/>
            <person name="Lin M."/>
            <person name="Huang H."/>
            <person name="Deng H."/>
            <person name="Wang Z.W."/>
            <person name="Zhu S.L."/>
            <person name="Zhao X."/>
            <person name="Deng C."/>
            <person name="Niu S.C."/>
            <person name="Huang J."/>
            <person name="Wang M."/>
            <person name="Liu G.H."/>
            <person name="Yang H.J."/>
            <person name="Xiao X.J."/>
            <person name="Hsiao Y.Y."/>
            <person name="Wu W.L."/>
            <person name="Chen Y.Y."/>
            <person name="Mitsuda N."/>
            <person name="Ohme-Takagi M."/>
            <person name="Luo Y.B."/>
            <person name="Van de Peer Y."/>
            <person name="Liu Z.J."/>
        </authorList>
    </citation>
    <scope>NUCLEOTIDE SEQUENCE [LARGE SCALE GENOMIC DNA]</scope>
    <source>
        <tissue evidence="6">The whole plant</tissue>
    </source>
</reference>
<feature type="compositionally biased region" description="Basic and acidic residues" evidence="5">
    <location>
        <begin position="116"/>
        <end position="125"/>
    </location>
</feature>
<name>A0A2I0VMA8_9ASPA</name>
<keyword evidence="3" id="KW-0378">Hydrolase</keyword>
<keyword evidence="4" id="KW-0342">GTP-binding</keyword>
<evidence type="ECO:0000256" key="3">
    <source>
        <dbReference type="ARBA" id="ARBA00022801"/>
    </source>
</evidence>
<dbReference type="GO" id="GO:0005525">
    <property type="term" value="F:GTP binding"/>
    <property type="evidence" value="ECO:0007669"/>
    <property type="project" value="UniProtKB-KW"/>
</dbReference>
<dbReference type="Gene3D" id="3.40.50.300">
    <property type="entry name" value="P-loop containing nucleotide triphosphate hydrolases"/>
    <property type="match status" value="1"/>
</dbReference>
<dbReference type="PANTHER" id="PTHR45709">
    <property type="entry name" value="LARGE SUBUNIT GTPASE 1 HOMOLOG-RELATED"/>
    <property type="match status" value="1"/>
</dbReference>
<dbReference type="AlphaFoldDB" id="A0A2I0VMA8"/>
<protein>
    <submittedName>
        <fullName evidence="6">Large subunit GTPase 1</fullName>
    </submittedName>
</protein>